<accession>A0ABD4HL84</accession>
<proteinExistence type="predicted"/>
<keyword evidence="1" id="KW-0812">Transmembrane</keyword>
<evidence type="ECO:0000256" key="1">
    <source>
        <dbReference type="SAM" id="Phobius"/>
    </source>
</evidence>
<gene>
    <name evidence="2" type="ORF">HWH42_06220</name>
</gene>
<dbReference type="AlphaFoldDB" id="A0ABD4HL84"/>
<keyword evidence="1" id="KW-0472">Membrane</keyword>
<organism evidence="2 3">
    <name type="scientific">Enterococcus gallinarum</name>
    <dbReference type="NCBI Taxonomy" id="1353"/>
    <lineage>
        <taxon>Bacteria</taxon>
        <taxon>Bacillati</taxon>
        <taxon>Bacillota</taxon>
        <taxon>Bacilli</taxon>
        <taxon>Lactobacillales</taxon>
        <taxon>Enterococcaceae</taxon>
        <taxon>Enterococcus</taxon>
    </lineage>
</organism>
<evidence type="ECO:0008006" key="4">
    <source>
        <dbReference type="Google" id="ProtNLM"/>
    </source>
</evidence>
<sequence>MPNYREKIERYRNNEMSSQEAESFEKEIRDAAALFDYLMEKEDIDEFSHELGSDDLFKSEQEVKQKVRKRIVRLAISISLIVLLVVGCAFFLVPKIIDRINYNPLQGQVLSNDGFKSVEEPSSFELFSRIENQIFPKGDRLVGTSIDRIGAGKYSILREYYNDFRGSRNASKDIIARGVLEQGVSVATDDLSLIYGNRSGIETEEIVSKDSVLNSKIAMLPDSSWVKVTLTFTAPKKWNELKDFMGSHEEVVFYNAIIDSSAESADEIGIRLALESANNLDSFTSMSRPYSHDFIKKVEKDYPRLLQQVTNTATEDEIKQFLTSNIQYLLDHSEDNLDRANIPKADNTNSNSNQEAFKLLVDQIKTDELFFSKIQVSLPKDQFSTFVTDKEFFYATLDDLALFSTNK</sequence>
<feature type="transmembrane region" description="Helical" evidence="1">
    <location>
        <begin position="71"/>
        <end position="93"/>
    </location>
</feature>
<keyword evidence="1" id="KW-1133">Transmembrane helix</keyword>
<protein>
    <recommendedName>
        <fullName evidence="4">Sigma factor regulator C-terminal domain-containing protein</fullName>
    </recommendedName>
</protein>
<dbReference type="RefSeq" id="WP_176333275.1">
    <property type="nucleotide sequence ID" value="NZ_CAKOCH010000007.1"/>
</dbReference>
<reference evidence="2 3" key="1">
    <citation type="submission" date="2020-06" db="EMBL/GenBank/DDBJ databases">
        <title>Crossreactivity between MHC class I-restricted antigens from cancer cells and an enterococcal bacteriophage.</title>
        <authorList>
            <person name="Fluckiger A."/>
            <person name="Daillere R."/>
            <person name="Sassi M."/>
            <person name="Cattoir V."/>
            <person name="Kroemer G."/>
            <person name="Zitvogel L."/>
        </authorList>
    </citation>
    <scope>NUCLEOTIDE SEQUENCE [LARGE SCALE GENOMIC DNA]</scope>
    <source>
        <strain evidence="2 3">EG4</strain>
    </source>
</reference>
<evidence type="ECO:0000313" key="2">
    <source>
        <dbReference type="EMBL" id="MBA0972181.1"/>
    </source>
</evidence>
<dbReference type="EMBL" id="JABXJK010000029">
    <property type="protein sequence ID" value="MBA0972181.1"/>
    <property type="molecule type" value="Genomic_DNA"/>
</dbReference>
<dbReference type="Proteomes" id="UP000571857">
    <property type="component" value="Unassembled WGS sequence"/>
</dbReference>
<evidence type="ECO:0000313" key="3">
    <source>
        <dbReference type="Proteomes" id="UP000571857"/>
    </source>
</evidence>
<name>A0ABD4HL84_ENTGA</name>
<comment type="caution">
    <text evidence="2">The sequence shown here is derived from an EMBL/GenBank/DDBJ whole genome shotgun (WGS) entry which is preliminary data.</text>
</comment>